<evidence type="ECO:0000256" key="1">
    <source>
        <dbReference type="SAM" id="Phobius"/>
    </source>
</evidence>
<comment type="caution">
    <text evidence="2">The sequence shown here is derived from an EMBL/GenBank/DDBJ whole genome shotgun (WGS) entry which is preliminary data.</text>
</comment>
<protein>
    <recommendedName>
        <fullName evidence="4">Transmembrane protein</fullName>
    </recommendedName>
</protein>
<dbReference type="RefSeq" id="WP_376814158.1">
    <property type="nucleotide sequence ID" value="NZ_JBHSDY010000010.1"/>
</dbReference>
<keyword evidence="1" id="KW-0812">Transmembrane</keyword>
<gene>
    <name evidence="2" type="ORF">ACFO0J_14060</name>
</gene>
<feature type="transmembrane region" description="Helical" evidence="1">
    <location>
        <begin position="40"/>
        <end position="60"/>
    </location>
</feature>
<evidence type="ECO:0000313" key="3">
    <source>
        <dbReference type="Proteomes" id="UP001595756"/>
    </source>
</evidence>
<sequence length="77" mass="8464">MWILWPSFLMAGAASAVVFALVDPLDVMFLGHLQAGRMTVYTVGFFIFWVMAALSSALTLRIAPRGVELDEFGDPVE</sequence>
<reference evidence="3" key="1">
    <citation type="journal article" date="2019" name="Int. J. Syst. Evol. Microbiol.">
        <title>The Global Catalogue of Microorganisms (GCM) 10K type strain sequencing project: providing services to taxonomists for standard genome sequencing and annotation.</title>
        <authorList>
            <consortium name="The Broad Institute Genomics Platform"/>
            <consortium name="The Broad Institute Genome Sequencing Center for Infectious Disease"/>
            <person name="Wu L."/>
            <person name="Ma J."/>
        </authorList>
    </citation>
    <scope>NUCLEOTIDE SEQUENCE [LARGE SCALE GENOMIC DNA]</scope>
    <source>
        <strain evidence="3">CGMCC 1.19029</strain>
    </source>
</reference>
<accession>A0ABV8S147</accession>
<dbReference type="EMBL" id="JBHSDY010000010">
    <property type="protein sequence ID" value="MFC4299168.1"/>
    <property type="molecule type" value="Genomic_DNA"/>
</dbReference>
<evidence type="ECO:0000313" key="2">
    <source>
        <dbReference type="EMBL" id="MFC4299168.1"/>
    </source>
</evidence>
<name>A0ABV8S147_9BURK</name>
<keyword evidence="1" id="KW-0472">Membrane</keyword>
<evidence type="ECO:0008006" key="4">
    <source>
        <dbReference type="Google" id="ProtNLM"/>
    </source>
</evidence>
<proteinExistence type="predicted"/>
<organism evidence="2 3">
    <name type="scientific">Castellaniella hirudinis</name>
    <dbReference type="NCBI Taxonomy" id="1144617"/>
    <lineage>
        <taxon>Bacteria</taxon>
        <taxon>Pseudomonadati</taxon>
        <taxon>Pseudomonadota</taxon>
        <taxon>Betaproteobacteria</taxon>
        <taxon>Burkholderiales</taxon>
        <taxon>Alcaligenaceae</taxon>
        <taxon>Castellaniella</taxon>
    </lineage>
</organism>
<keyword evidence="3" id="KW-1185">Reference proteome</keyword>
<keyword evidence="1" id="KW-1133">Transmembrane helix</keyword>
<dbReference type="Proteomes" id="UP001595756">
    <property type="component" value="Unassembled WGS sequence"/>
</dbReference>